<evidence type="ECO:0000256" key="1">
    <source>
        <dbReference type="SAM" id="Phobius"/>
    </source>
</evidence>
<feature type="transmembrane region" description="Helical" evidence="1">
    <location>
        <begin position="45"/>
        <end position="69"/>
    </location>
</feature>
<sequence length="77" mass="8747">MANTSFLVDLVCAQRERIKILLALLIASALFLGFSALYIRPGDETYPILVIDIVLVVVLFVSFSVLYWYCTKRAMEE</sequence>
<gene>
    <name evidence="2" type="ORF">SAMN04487949_3708</name>
</gene>
<protein>
    <submittedName>
        <fullName evidence="2">Uncharacterized protein</fullName>
    </submittedName>
</protein>
<dbReference type="RefSeq" id="WP_089699920.1">
    <property type="nucleotide sequence ID" value="NZ_FNHL01000008.1"/>
</dbReference>
<proteinExistence type="predicted"/>
<name>A0A1G9ZQ20_9EURY</name>
<dbReference type="EMBL" id="FNHL01000008">
    <property type="protein sequence ID" value="SDN23177.1"/>
    <property type="molecule type" value="Genomic_DNA"/>
</dbReference>
<organism evidence="2 3">
    <name type="scientific">Halogranum gelatinilyticum</name>
    <dbReference type="NCBI Taxonomy" id="660521"/>
    <lineage>
        <taxon>Archaea</taxon>
        <taxon>Methanobacteriati</taxon>
        <taxon>Methanobacteriota</taxon>
        <taxon>Stenosarchaea group</taxon>
        <taxon>Halobacteria</taxon>
        <taxon>Halobacteriales</taxon>
        <taxon>Haloferacaceae</taxon>
    </lineage>
</organism>
<keyword evidence="1" id="KW-0812">Transmembrane</keyword>
<keyword evidence="1" id="KW-1133">Transmembrane helix</keyword>
<reference evidence="3" key="1">
    <citation type="submission" date="2016-10" db="EMBL/GenBank/DDBJ databases">
        <authorList>
            <person name="Varghese N."/>
            <person name="Submissions S."/>
        </authorList>
    </citation>
    <scope>NUCLEOTIDE SEQUENCE [LARGE SCALE GENOMIC DNA]</scope>
    <source>
        <strain evidence="3">CGMCC 1.10119</strain>
    </source>
</reference>
<evidence type="ECO:0000313" key="3">
    <source>
        <dbReference type="Proteomes" id="UP000199451"/>
    </source>
</evidence>
<accession>A0A1G9ZQ20</accession>
<feature type="transmembrane region" description="Helical" evidence="1">
    <location>
        <begin position="20"/>
        <end position="39"/>
    </location>
</feature>
<evidence type="ECO:0000313" key="2">
    <source>
        <dbReference type="EMBL" id="SDN23177.1"/>
    </source>
</evidence>
<keyword evidence="3" id="KW-1185">Reference proteome</keyword>
<keyword evidence="1" id="KW-0472">Membrane</keyword>
<dbReference type="Proteomes" id="UP000199451">
    <property type="component" value="Unassembled WGS sequence"/>
</dbReference>
<dbReference type="AlphaFoldDB" id="A0A1G9ZQ20"/>